<geneLocation type="plasmid" evidence="1 2">
    <name>pSSP59</name>
</geneLocation>
<reference evidence="1" key="1">
    <citation type="submission" date="2024-03" db="EMBL/GenBank/DDBJ databases">
        <title>Complete genome sequence of Sporomusa sphaeroides DSM 2875T isolated from mud of the Leine river and Sporomusa ovata DSM 2662T isolated from sugar beet leaf silage.</title>
        <authorList>
            <person name="Boeer T."/>
            <person name="Lueschen A."/>
            <person name="Daniel R."/>
            <person name="Poehlein A."/>
        </authorList>
    </citation>
    <scope>NUCLEOTIDE SEQUENCE</scope>
    <source>
        <strain evidence="1">DSM 2875</strain>
        <plasmid evidence="1">pSSP59</plasmid>
    </source>
</reference>
<keyword evidence="1" id="KW-0614">Plasmid</keyword>
<accession>A0AAJ8LWU9</accession>
<evidence type="ECO:0000313" key="1">
    <source>
        <dbReference type="EMBL" id="WXA41900.1"/>
    </source>
</evidence>
<dbReference type="KEGG" id="ssph:SPSPH_047120"/>
<dbReference type="Proteomes" id="UP000186950">
    <property type="component" value="Plasmid pSSP59"/>
</dbReference>
<organism evidence="1 2">
    <name type="scientific">Sporomusa sphaeroides DSM 2875</name>
    <dbReference type="NCBI Taxonomy" id="1337886"/>
    <lineage>
        <taxon>Bacteria</taxon>
        <taxon>Bacillati</taxon>
        <taxon>Bacillota</taxon>
        <taxon>Negativicutes</taxon>
        <taxon>Selenomonadales</taxon>
        <taxon>Sporomusaceae</taxon>
        <taxon>Sporomusa</taxon>
    </lineage>
</organism>
<sequence>MNFFRHKSKGISGIVVGLLLASSLMVGLVAGGIKYLSAVHVGTAAAKTDAQVLYVAQSKMELAKAIDYDKLDLAAESRTAYADTGFETEVSIGDEVEIDENTKKRDITVKVYKPSGTVPLFKLTYLKPLTAQENGNLEMAKYY</sequence>
<proteinExistence type="predicted"/>
<name>A0AAJ8LWU9_9FIRM</name>
<evidence type="ECO:0000313" key="2">
    <source>
        <dbReference type="Proteomes" id="UP000186950"/>
    </source>
</evidence>
<gene>
    <name evidence="1" type="ORF">SPSPH_047120</name>
</gene>
<dbReference type="EMBL" id="CP146992">
    <property type="protein sequence ID" value="WXA41900.1"/>
    <property type="molecule type" value="Genomic_DNA"/>
</dbReference>
<dbReference type="AlphaFoldDB" id="A0AAJ8LWU9"/>
<protein>
    <submittedName>
        <fullName evidence="1">Uncharacterized protein</fullName>
    </submittedName>
</protein>